<dbReference type="EMBL" id="BKCJ010282001">
    <property type="protein sequence ID" value="GEZ46383.1"/>
    <property type="molecule type" value="Genomic_DNA"/>
</dbReference>
<comment type="caution">
    <text evidence="2">The sequence shown here is derived from an EMBL/GenBank/DDBJ whole genome shotgun (WGS) entry which is preliminary data.</text>
</comment>
<gene>
    <name evidence="2" type="ORF">Tci_518356</name>
</gene>
<feature type="compositionally biased region" description="Basic residues" evidence="1">
    <location>
        <begin position="116"/>
        <end position="125"/>
    </location>
</feature>
<accession>A0A699ICF2</accession>
<proteinExistence type="predicted"/>
<protein>
    <submittedName>
        <fullName evidence="2">Uncharacterized protein</fullName>
    </submittedName>
</protein>
<organism evidence="2">
    <name type="scientific">Tanacetum cinerariifolium</name>
    <name type="common">Dalmatian daisy</name>
    <name type="synonym">Chrysanthemum cinerariifolium</name>
    <dbReference type="NCBI Taxonomy" id="118510"/>
    <lineage>
        <taxon>Eukaryota</taxon>
        <taxon>Viridiplantae</taxon>
        <taxon>Streptophyta</taxon>
        <taxon>Embryophyta</taxon>
        <taxon>Tracheophyta</taxon>
        <taxon>Spermatophyta</taxon>
        <taxon>Magnoliopsida</taxon>
        <taxon>eudicotyledons</taxon>
        <taxon>Gunneridae</taxon>
        <taxon>Pentapetalae</taxon>
        <taxon>asterids</taxon>
        <taxon>campanulids</taxon>
        <taxon>Asterales</taxon>
        <taxon>Asteraceae</taxon>
        <taxon>Asteroideae</taxon>
        <taxon>Anthemideae</taxon>
        <taxon>Anthemidinae</taxon>
        <taxon>Tanacetum</taxon>
    </lineage>
</organism>
<sequence>VYKLYVINISRIMSSITAKQTKLELVPKEKRLEIGKCSGRLNAEKIQREPTFQVVLDAFALTPCYSAFLSLYALINKSLSGKTTGATPPKKARKFKKPASPQLTTFPVSPEEPMKKSKRSAKKTSKALVGGVVIRETPEMPLSKKKEKVDVASGKGIELLSEVSLTEEAQYEEVQDSHTSQA</sequence>
<name>A0A699ICF2_TANCI</name>
<dbReference type="AlphaFoldDB" id="A0A699ICF2"/>
<evidence type="ECO:0000256" key="1">
    <source>
        <dbReference type="SAM" id="MobiDB-lite"/>
    </source>
</evidence>
<feature type="region of interest" description="Disordered" evidence="1">
    <location>
        <begin position="83"/>
        <end position="132"/>
    </location>
</feature>
<evidence type="ECO:0000313" key="2">
    <source>
        <dbReference type="EMBL" id="GEZ46383.1"/>
    </source>
</evidence>
<feature type="non-terminal residue" evidence="2">
    <location>
        <position position="1"/>
    </location>
</feature>
<reference evidence="2" key="1">
    <citation type="journal article" date="2019" name="Sci. Rep.">
        <title>Draft genome of Tanacetum cinerariifolium, the natural source of mosquito coil.</title>
        <authorList>
            <person name="Yamashiro T."/>
            <person name="Shiraishi A."/>
            <person name="Satake H."/>
            <person name="Nakayama K."/>
        </authorList>
    </citation>
    <scope>NUCLEOTIDE SEQUENCE</scope>
</reference>